<name>A0A6G6Y878_9SPHN</name>
<dbReference type="CDD" id="cd00383">
    <property type="entry name" value="trans_reg_C"/>
    <property type="match status" value="1"/>
</dbReference>
<dbReference type="EMBL" id="CP049109">
    <property type="protein sequence ID" value="QIG81051.1"/>
    <property type="molecule type" value="Genomic_DNA"/>
</dbReference>
<feature type="domain" description="OmpR/PhoB-type" evidence="2">
    <location>
        <begin position="245"/>
        <end position="316"/>
    </location>
</feature>
<sequence>MQQEAIPFAAVQAAWTLPRPGDAVRARILVAARWLLRRSEGSRLDLREVTTLSGVPLAIIRTHYPDSAALYRASRLALIEQVVARLPATPSASGEFDLLVSRYLRAACDALAQTAHRELAQSVRRDGEREPWLIAAYSDSITRPLAIGLEHLLLIGIFRGLVSVTDPARRADDLLARLLEKAGRRGGDPLQQLRMLVEAFYGSGADASRECGVSGASPATDERRPVIRRGALTLDRDPLEIRWQGRAIALSPIEARIVAELVERGRATSAQIQALIAAEGGRTSTRDVFLYRIRRKFAQAGAPDLIETVKGWGLKLRPQEAARSSVISEGVQVVAAS</sequence>
<reference evidence="3 4" key="1">
    <citation type="submission" date="2020-02" db="EMBL/GenBank/DDBJ databases">
        <authorList>
            <person name="Zheng R.K."/>
            <person name="Sun C.M."/>
        </authorList>
    </citation>
    <scope>NUCLEOTIDE SEQUENCE [LARGE SCALE GENOMIC DNA]</scope>
    <source>
        <strain evidence="4">zrk23</strain>
    </source>
</reference>
<dbReference type="InterPro" id="IPR016032">
    <property type="entry name" value="Sig_transdc_resp-reg_C-effctor"/>
</dbReference>
<dbReference type="InterPro" id="IPR009057">
    <property type="entry name" value="Homeodomain-like_sf"/>
</dbReference>
<gene>
    <name evidence="3" type="ORF">G5C33_15510</name>
</gene>
<evidence type="ECO:0000259" key="2">
    <source>
        <dbReference type="SMART" id="SM00862"/>
    </source>
</evidence>
<dbReference type="RefSeq" id="WP_165327978.1">
    <property type="nucleotide sequence ID" value="NZ_CP049109.1"/>
</dbReference>
<dbReference type="GO" id="GO:0003677">
    <property type="term" value="F:DNA binding"/>
    <property type="evidence" value="ECO:0007669"/>
    <property type="project" value="UniProtKB-KW"/>
</dbReference>
<evidence type="ECO:0000313" key="3">
    <source>
        <dbReference type="EMBL" id="QIG81051.1"/>
    </source>
</evidence>
<keyword evidence="1" id="KW-0238">DNA-binding</keyword>
<dbReference type="AlphaFoldDB" id="A0A6G6Y878"/>
<dbReference type="InterPro" id="IPR001867">
    <property type="entry name" value="OmpR/PhoB-type_DNA-bd"/>
</dbReference>
<protein>
    <submittedName>
        <fullName evidence="3">Winged helix-turn-helix transcriptional regulator</fullName>
    </submittedName>
</protein>
<dbReference type="KEGG" id="spzr:G5C33_15510"/>
<dbReference type="SMART" id="SM00862">
    <property type="entry name" value="Trans_reg_C"/>
    <property type="match status" value="1"/>
</dbReference>
<dbReference type="InterPro" id="IPR036388">
    <property type="entry name" value="WH-like_DNA-bd_sf"/>
</dbReference>
<dbReference type="GO" id="GO:0000160">
    <property type="term" value="P:phosphorelay signal transduction system"/>
    <property type="evidence" value="ECO:0007669"/>
    <property type="project" value="InterPro"/>
</dbReference>
<keyword evidence="4" id="KW-1185">Reference proteome</keyword>
<dbReference type="Gene3D" id="1.10.10.10">
    <property type="entry name" value="Winged helix-like DNA-binding domain superfamily/Winged helix DNA-binding domain"/>
    <property type="match status" value="1"/>
</dbReference>
<dbReference type="GO" id="GO:0006355">
    <property type="term" value="P:regulation of DNA-templated transcription"/>
    <property type="evidence" value="ECO:0007669"/>
    <property type="project" value="InterPro"/>
</dbReference>
<proteinExistence type="predicted"/>
<dbReference type="Proteomes" id="UP000501568">
    <property type="component" value="Chromosome"/>
</dbReference>
<evidence type="ECO:0000313" key="4">
    <source>
        <dbReference type="Proteomes" id="UP000501568"/>
    </source>
</evidence>
<accession>A0A6G6Y878</accession>
<dbReference type="SUPFAM" id="SSF46894">
    <property type="entry name" value="C-terminal effector domain of the bipartite response regulators"/>
    <property type="match status" value="1"/>
</dbReference>
<evidence type="ECO:0000256" key="1">
    <source>
        <dbReference type="ARBA" id="ARBA00023125"/>
    </source>
</evidence>
<dbReference type="Gene3D" id="1.10.357.10">
    <property type="entry name" value="Tetracycline Repressor, domain 2"/>
    <property type="match status" value="1"/>
</dbReference>
<organism evidence="3 4">
    <name type="scientific">Stakelama tenebrarum</name>
    <dbReference type="NCBI Taxonomy" id="2711215"/>
    <lineage>
        <taxon>Bacteria</taxon>
        <taxon>Pseudomonadati</taxon>
        <taxon>Pseudomonadota</taxon>
        <taxon>Alphaproteobacteria</taxon>
        <taxon>Sphingomonadales</taxon>
        <taxon>Sphingomonadaceae</taxon>
        <taxon>Stakelama</taxon>
    </lineage>
</organism>
<dbReference type="SUPFAM" id="SSF46689">
    <property type="entry name" value="Homeodomain-like"/>
    <property type="match status" value="1"/>
</dbReference>